<evidence type="ECO:0000259" key="6">
    <source>
        <dbReference type="SMART" id="SM00387"/>
    </source>
</evidence>
<dbReference type="EC" id="2.7.13.3" evidence="2"/>
<dbReference type="AlphaFoldDB" id="A0A919VKD5"/>
<keyword evidence="3" id="KW-0597">Phosphoprotein</keyword>
<sequence>MGRKPRSIRSKIVLVLLVPVAALTALWTVDVTASFADATALRDTNHTQDNVSLPCDKMVAALQAERSLSVDVLAVAGGDTAALRAQRAATDAAVTEFRDLSRHYRGSGISADITRARIADMLAARDALVLLRTQVDAGSITRAVAVSGYNGIISYAFSVSTAAAVSSDPLVERVMRTSVAMRRTGELLHQEDALLTGVTSAGRFDTGERRQLSEIVGALRFQIPVAGSTLPAPDQAAFKSMLSSPNFVALRTAEDRILSEDGPGGPVSTTRAEWKATFIPAVRQLYDFLANGYGKAAEFAAAERDRILMRFGVSGMLGLVAILASLFLSIRVGGSVVRRLSVLRTAANDLAQRRLPEMVRRVRAGEQIDADGNTLRLSLGDDEIADVGAALSEVQQSAIDSAAGEAALRYDMNKALVNIARRNQTLLDRQLEALARTPAVDAAGERATTRVEQLAVQMRRHADHLVILAGSARSRRGFGPEPLARIITRAAGEVEHSQRIEFGPLTDAEVPEPAVTDIGHLLAELLENGTTFSPPGTPVRVSAQRVPDGVAIEIEDQGLGMSRTVLDETNRRLSQPQEFDPAKSARLGLFVVAFLAAQRGIRVVLRPSPHGGLTATVTIPPELAVPVVAPVPATAAPPTGGIRRSNAAKLVGMVAQGGRARAEPGAAPRHAAEDR</sequence>
<dbReference type="Pfam" id="PF08376">
    <property type="entry name" value="NIT"/>
    <property type="match status" value="1"/>
</dbReference>
<organism evidence="7 8">
    <name type="scientific">Actinoplanes auranticolor</name>
    <dbReference type="NCBI Taxonomy" id="47988"/>
    <lineage>
        <taxon>Bacteria</taxon>
        <taxon>Bacillati</taxon>
        <taxon>Actinomycetota</taxon>
        <taxon>Actinomycetes</taxon>
        <taxon>Micromonosporales</taxon>
        <taxon>Micromonosporaceae</taxon>
        <taxon>Actinoplanes</taxon>
    </lineage>
</organism>
<proteinExistence type="predicted"/>
<dbReference type="PANTHER" id="PTHR45436:SF5">
    <property type="entry name" value="SENSOR HISTIDINE KINASE TRCS"/>
    <property type="match status" value="1"/>
</dbReference>
<dbReference type="InterPro" id="IPR036890">
    <property type="entry name" value="HATPase_C_sf"/>
</dbReference>
<keyword evidence="5" id="KW-0418">Kinase</keyword>
<dbReference type="InterPro" id="IPR003594">
    <property type="entry name" value="HATPase_dom"/>
</dbReference>
<feature type="domain" description="Histidine kinase/HSP90-like ATPase" evidence="6">
    <location>
        <begin position="513"/>
        <end position="623"/>
    </location>
</feature>
<dbReference type="GO" id="GO:0004673">
    <property type="term" value="F:protein histidine kinase activity"/>
    <property type="evidence" value="ECO:0007669"/>
    <property type="project" value="UniProtKB-EC"/>
</dbReference>
<evidence type="ECO:0000256" key="2">
    <source>
        <dbReference type="ARBA" id="ARBA00012438"/>
    </source>
</evidence>
<comment type="catalytic activity">
    <reaction evidence="1">
        <text>ATP + protein L-histidine = ADP + protein N-phospho-L-histidine.</text>
        <dbReference type="EC" id="2.7.13.3"/>
    </reaction>
</comment>
<evidence type="ECO:0000256" key="4">
    <source>
        <dbReference type="ARBA" id="ARBA00022679"/>
    </source>
</evidence>
<dbReference type="PANTHER" id="PTHR45436">
    <property type="entry name" value="SENSOR HISTIDINE KINASE YKOH"/>
    <property type="match status" value="1"/>
</dbReference>
<dbReference type="Gene3D" id="3.30.565.10">
    <property type="entry name" value="Histidine kinase-like ATPase, C-terminal domain"/>
    <property type="match status" value="1"/>
</dbReference>
<evidence type="ECO:0000256" key="3">
    <source>
        <dbReference type="ARBA" id="ARBA00022553"/>
    </source>
</evidence>
<dbReference type="RefSeq" id="WP_212988215.1">
    <property type="nucleotide sequence ID" value="NZ_BAABEA010000009.1"/>
</dbReference>
<dbReference type="EMBL" id="BOQL01000018">
    <property type="protein sequence ID" value="GIM66135.1"/>
    <property type="molecule type" value="Genomic_DNA"/>
</dbReference>
<evidence type="ECO:0000256" key="1">
    <source>
        <dbReference type="ARBA" id="ARBA00000085"/>
    </source>
</evidence>
<comment type="caution">
    <text evidence="7">The sequence shown here is derived from an EMBL/GenBank/DDBJ whole genome shotgun (WGS) entry which is preliminary data.</text>
</comment>
<dbReference type="SUPFAM" id="SSF55874">
    <property type="entry name" value="ATPase domain of HSP90 chaperone/DNA topoisomerase II/histidine kinase"/>
    <property type="match status" value="1"/>
</dbReference>
<dbReference type="Proteomes" id="UP000681340">
    <property type="component" value="Unassembled WGS sequence"/>
</dbReference>
<dbReference type="GO" id="GO:0000160">
    <property type="term" value="P:phosphorelay signal transduction system"/>
    <property type="evidence" value="ECO:0007669"/>
    <property type="project" value="TreeGrafter"/>
</dbReference>
<dbReference type="InterPro" id="IPR013587">
    <property type="entry name" value="Nitrate/nitrite_sensing"/>
</dbReference>
<evidence type="ECO:0000313" key="8">
    <source>
        <dbReference type="Proteomes" id="UP000681340"/>
    </source>
</evidence>
<dbReference type="InterPro" id="IPR050428">
    <property type="entry name" value="TCS_sensor_his_kinase"/>
</dbReference>
<dbReference type="Pfam" id="PF02518">
    <property type="entry name" value="HATPase_c"/>
    <property type="match status" value="1"/>
</dbReference>
<name>A0A919VKD5_9ACTN</name>
<evidence type="ECO:0000256" key="5">
    <source>
        <dbReference type="ARBA" id="ARBA00022777"/>
    </source>
</evidence>
<accession>A0A919VKD5</accession>
<protein>
    <recommendedName>
        <fullName evidence="2">histidine kinase</fullName>
        <ecNumber evidence="2">2.7.13.3</ecNumber>
    </recommendedName>
</protein>
<evidence type="ECO:0000313" key="7">
    <source>
        <dbReference type="EMBL" id="GIM66135.1"/>
    </source>
</evidence>
<dbReference type="GO" id="GO:0005886">
    <property type="term" value="C:plasma membrane"/>
    <property type="evidence" value="ECO:0007669"/>
    <property type="project" value="TreeGrafter"/>
</dbReference>
<keyword evidence="8" id="KW-1185">Reference proteome</keyword>
<gene>
    <name evidence="7" type="ORF">Aau02nite_21820</name>
</gene>
<dbReference type="SMART" id="SM00387">
    <property type="entry name" value="HATPase_c"/>
    <property type="match status" value="1"/>
</dbReference>
<reference evidence="7" key="1">
    <citation type="submission" date="2021-03" db="EMBL/GenBank/DDBJ databases">
        <title>Whole genome shotgun sequence of Actinoplanes auranticolor NBRC 12245.</title>
        <authorList>
            <person name="Komaki H."/>
            <person name="Tamura T."/>
        </authorList>
    </citation>
    <scope>NUCLEOTIDE SEQUENCE</scope>
    <source>
        <strain evidence="7">NBRC 12245</strain>
    </source>
</reference>
<keyword evidence="4" id="KW-0808">Transferase</keyword>